<dbReference type="EnsemblPlants" id="KQJ92284">
    <property type="protein sequence ID" value="KQJ92284"/>
    <property type="gene ID" value="BRADI_4g42652v3"/>
</dbReference>
<reference evidence="2 3" key="1">
    <citation type="journal article" date="2010" name="Nature">
        <title>Genome sequencing and analysis of the model grass Brachypodium distachyon.</title>
        <authorList>
            <consortium name="International Brachypodium Initiative"/>
        </authorList>
    </citation>
    <scope>NUCLEOTIDE SEQUENCE [LARGE SCALE GENOMIC DNA]</scope>
    <source>
        <strain evidence="2 3">Bd21</strain>
    </source>
</reference>
<dbReference type="SUPFAM" id="SSF81383">
    <property type="entry name" value="F-box domain"/>
    <property type="match status" value="1"/>
</dbReference>
<dbReference type="FunCoup" id="A0A0Q3F129">
    <property type="interactions" value="249"/>
</dbReference>
<proteinExistence type="predicted"/>
<feature type="domain" description="KIB1-4 beta-propeller" evidence="1">
    <location>
        <begin position="95"/>
        <end position="346"/>
    </location>
</feature>
<dbReference type="PANTHER" id="PTHR33110:SF79">
    <property type="entry name" value="OS12G0155900 PROTEIN"/>
    <property type="match status" value="1"/>
</dbReference>
<accession>A0A0Q3F129</accession>
<dbReference type="Gramene" id="KQJ92284">
    <property type="protein sequence ID" value="KQJ92284"/>
    <property type="gene ID" value="BRADI_4g42652v3"/>
</dbReference>
<gene>
    <name evidence="2" type="ORF">BRADI_4g42652v3</name>
</gene>
<dbReference type="Pfam" id="PF03478">
    <property type="entry name" value="Beta-prop_KIB1-4"/>
    <property type="match status" value="1"/>
</dbReference>
<dbReference type="AlphaFoldDB" id="A0A0Q3F129"/>
<evidence type="ECO:0000313" key="4">
    <source>
        <dbReference type="Proteomes" id="UP000008810"/>
    </source>
</evidence>
<name>A0A0Q3F129_BRADI</name>
<dbReference type="PANTHER" id="PTHR33110">
    <property type="entry name" value="F-BOX/KELCH-REPEAT PROTEIN-RELATED"/>
    <property type="match status" value="1"/>
</dbReference>
<dbReference type="Gene3D" id="1.20.1280.50">
    <property type="match status" value="1"/>
</dbReference>
<protein>
    <recommendedName>
        <fullName evidence="1">KIB1-4 beta-propeller domain-containing protein</fullName>
    </recommendedName>
</protein>
<dbReference type="InParanoid" id="A0A0Q3F129"/>
<evidence type="ECO:0000313" key="2">
    <source>
        <dbReference type="EMBL" id="KQJ92284.1"/>
    </source>
</evidence>
<dbReference type="Proteomes" id="UP000008810">
    <property type="component" value="Chromosome 4"/>
</dbReference>
<evidence type="ECO:0000313" key="3">
    <source>
        <dbReference type="EnsemblPlants" id="KQJ92284"/>
    </source>
</evidence>
<dbReference type="CDD" id="cd09917">
    <property type="entry name" value="F-box_SF"/>
    <property type="match status" value="1"/>
</dbReference>
<dbReference type="InterPro" id="IPR005174">
    <property type="entry name" value="KIB1-4_b-propeller"/>
</dbReference>
<organism evidence="2">
    <name type="scientific">Brachypodium distachyon</name>
    <name type="common">Purple false brome</name>
    <name type="synonym">Trachynia distachya</name>
    <dbReference type="NCBI Taxonomy" id="15368"/>
    <lineage>
        <taxon>Eukaryota</taxon>
        <taxon>Viridiplantae</taxon>
        <taxon>Streptophyta</taxon>
        <taxon>Embryophyta</taxon>
        <taxon>Tracheophyta</taxon>
        <taxon>Spermatophyta</taxon>
        <taxon>Magnoliopsida</taxon>
        <taxon>Liliopsida</taxon>
        <taxon>Poales</taxon>
        <taxon>Poaceae</taxon>
        <taxon>BOP clade</taxon>
        <taxon>Pooideae</taxon>
        <taxon>Stipodae</taxon>
        <taxon>Brachypodieae</taxon>
        <taxon>Brachypodium</taxon>
    </lineage>
</organism>
<keyword evidence="4" id="KW-1185">Reference proteome</keyword>
<reference evidence="2" key="2">
    <citation type="submission" date="2017-06" db="EMBL/GenBank/DDBJ databases">
        <title>WGS assembly of Brachypodium distachyon.</title>
        <authorList>
            <consortium name="The International Brachypodium Initiative"/>
            <person name="Lucas S."/>
            <person name="Harmon-Smith M."/>
            <person name="Lail K."/>
            <person name="Tice H."/>
            <person name="Grimwood J."/>
            <person name="Bruce D."/>
            <person name="Barry K."/>
            <person name="Shu S."/>
            <person name="Lindquist E."/>
            <person name="Wang M."/>
            <person name="Pitluck S."/>
            <person name="Vogel J.P."/>
            <person name="Garvin D.F."/>
            <person name="Mockler T.C."/>
            <person name="Schmutz J."/>
            <person name="Rokhsar D."/>
            <person name="Bevan M.W."/>
        </authorList>
    </citation>
    <scope>NUCLEOTIDE SEQUENCE</scope>
    <source>
        <strain evidence="2">Bd21</strain>
    </source>
</reference>
<sequence>MATEAIFSSSLWSDDLPPELAGLALRRLPSLADRVRFGAVCRHWSLAAQQQAPTLPPALPWISGFCHNQVFVAVCHLRLYPGSAPLSFPSQVFQSFPDGESHNLGLGTSSQSTPNMVCCGLSDNWLMLMSSVQQVNLLKNPLSGATIPLPGNCRSGHAFDCEVIQKFIVCSDDGLTVAMATTDSPGYEDIAFHHGNIYGVTKKGDLYKHDIGEDSGTGEPVVSYAKQVITCGDTWFDLARKQLFLVVSRGDLMLVKRNDTRSRYGRTSKPSAFEVFKADLEMSRWSEVSSLGDQVLFVSGMCSRAVSASSHYGNYLRGDRIYFTHHEIYCDTDHSRLCATKSGVYDLRGTPT</sequence>
<evidence type="ECO:0000259" key="1">
    <source>
        <dbReference type="Pfam" id="PF03478"/>
    </source>
</evidence>
<dbReference type="InterPro" id="IPR036047">
    <property type="entry name" value="F-box-like_dom_sf"/>
</dbReference>
<dbReference type="EMBL" id="CM000883">
    <property type="protein sequence ID" value="KQJ92284.1"/>
    <property type="molecule type" value="Genomic_DNA"/>
</dbReference>
<dbReference type="OrthoDB" id="683606at2759"/>
<reference evidence="3" key="3">
    <citation type="submission" date="2018-08" db="UniProtKB">
        <authorList>
            <consortium name="EnsemblPlants"/>
        </authorList>
    </citation>
    <scope>IDENTIFICATION</scope>
    <source>
        <strain evidence="3">cv. Bd21</strain>
    </source>
</reference>